<keyword evidence="2" id="KW-1185">Reference proteome</keyword>
<proteinExistence type="predicted"/>
<organism evidence="1 2">
    <name type="scientific">Agromyces salentinus</name>
    <dbReference type="NCBI Taxonomy" id="269421"/>
    <lineage>
        <taxon>Bacteria</taxon>
        <taxon>Bacillati</taxon>
        <taxon>Actinomycetota</taxon>
        <taxon>Actinomycetes</taxon>
        <taxon>Micrococcales</taxon>
        <taxon>Microbacteriaceae</taxon>
        <taxon>Agromyces</taxon>
    </lineage>
</organism>
<dbReference type="Proteomes" id="UP001501746">
    <property type="component" value="Unassembled WGS sequence"/>
</dbReference>
<protein>
    <recommendedName>
        <fullName evidence="3">Septum formation-related domain-containing protein</fullName>
    </recommendedName>
</protein>
<comment type="caution">
    <text evidence="1">The sequence shown here is derived from an EMBL/GenBank/DDBJ whole genome shotgun (WGS) entry which is preliminary data.</text>
</comment>
<accession>A0ABN2MHY7</accession>
<dbReference type="EMBL" id="BAAANK010000002">
    <property type="protein sequence ID" value="GAA1827680.1"/>
    <property type="molecule type" value="Genomic_DNA"/>
</dbReference>
<evidence type="ECO:0008006" key="3">
    <source>
        <dbReference type="Google" id="ProtNLM"/>
    </source>
</evidence>
<evidence type="ECO:0000313" key="1">
    <source>
        <dbReference type="EMBL" id="GAA1827680.1"/>
    </source>
</evidence>
<dbReference type="RefSeq" id="WP_157427168.1">
    <property type="nucleotide sequence ID" value="NZ_BAAANK010000002.1"/>
</dbReference>
<sequence>MPDSPTSSGSPFEDSALDVYAVFPTAETWAEGDRGVTCLVWYPADTVVGSLAGAAF</sequence>
<gene>
    <name evidence="1" type="ORF">GCM10009750_08970</name>
</gene>
<reference evidence="1 2" key="1">
    <citation type="journal article" date="2019" name="Int. J. Syst. Evol. Microbiol.">
        <title>The Global Catalogue of Microorganisms (GCM) 10K type strain sequencing project: providing services to taxonomists for standard genome sequencing and annotation.</title>
        <authorList>
            <consortium name="The Broad Institute Genomics Platform"/>
            <consortium name="The Broad Institute Genome Sequencing Center for Infectious Disease"/>
            <person name="Wu L."/>
            <person name="Ma J."/>
        </authorList>
    </citation>
    <scope>NUCLEOTIDE SEQUENCE [LARGE SCALE GENOMIC DNA]</scope>
    <source>
        <strain evidence="1 2">JCM 14323</strain>
    </source>
</reference>
<evidence type="ECO:0000313" key="2">
    <source>
        <dbReference type="Proteomes" id="UP001501746"/>
    </source>
</evidence>
<name>A0ABN2MHY7_9MICO</name>